<dbReference type="Pfam" id="PF00076">
    <property type="entry name" value="RRM_1"/>
    <property type="match status" value="3"/>
</dbReference>
<dbReference type="SUPFAM" id="SSF54928">
    <property type="entry name" value="RNA-binding domain, RBD"/>
    <property type="match status" value="2"/>
</dbReference>
<evidence type="ECO:0000256" key="2">
    <source>
        <dbReference type="PROSITE-ProRule" id="PRU00176"/>
    </source>
</evidence>
<dbReference type="InterPro" id="IPR035979">
    <property type="entry name" value="RBD_domain_sf"/>
</dbReference>
<organism evidence="6 7">
    <name type="scientific">Dermatophagoides farinae</name>
    <name type="common">American house dust mite</name>
    <dbReference type="NCBI Taxonomy" id="6954"/>
    <lineage>
        <taxon>Eukaryota</taxon>
        <taxon>Metazoa</taxon>
        <taxon>Ecdysozoa</taxon>
        <taxon>Arthropoda</taxon>
        <taxon>Chelicerata</taxon>
        <taxon>Arachnida</taxon>
        <taxon>Acari</taxon>
        <taxon>Acariformes</taxon>
        <taxon>Sarcoptiformes</taxon>
        <taxon>Astigmata</taxon>
        <taxon>Psoroptidia</taxon>
        <taxon>Analgoidea</taxon>
        <taxon>Pyroglyphidae</taxon>
        <taxon>Dermatophagoidinae</taxon>
        <taxon>Dermatophagoides</taxon>
    </lineage>
</organism>
<protein>
    <submittedName>
        <fullName evidence="5">Myelin expression factor 2-like protein</fullName>
    </submittedName>
</protein>
<feature type="compositionally biased region" description="Polar residues" evidence="3">
    <location>
        <begin position="180"/>
        <end position="190"/>
    </location>
</feature>
<feature type="compositionally biased region" description="Polar residues" evidence="3">
    <location>
        <begin position="383"/>
        <end position="414"/>
    </location>
</feature>
<feature type="domain" description="RRM" evidence="4">
    <location>
        <begin position="501"/>
        <end position="571"/>
    </location>
</feature>
<reference evidence="6" key="1">
    <citation type="submission" date="2013-05" db="EMBL/GenBank/DDBJ databases">
        <authorList>
            <person name="Yim A.K.Y."/>
            <person name="Chan T.F."/>
            <person name="Ji K.M."/>
            <person name="Liu X.Y."/>
            <person name="Zhou J.W."/>
            <person name="Li R.Q."/>
            <person name="Yang K.Y."/>
            <person name="Li J."/>
            <person name="Li M."/>
            <person name="Law P.T.W."/>
            <person name="Wu Y.L."/>
            <person name="Cai Z.L."/>
            <person name="Qin H."/>
            <person name="Bao Y."/>
            <person name="Leung R.K.K."/>
            <person name="Ng P.K.S."/>
            <person name="Zou J."/>
            <person name="Zhong X.J."/>
            <person name="Ran P.X."/>
            <person name="Zhong N.S."/>
            <person name="Liu Z.G."/>
            <person name="Tsui S.K.W."/>
        </authorList>
    </citation>
    <scope>NUCLEOTIDE SEQUENCE</scope>
    <source>
        <strain evidence="6">Derf</strain>
        <tissue evidence="6">Whole organism</tissue>
    </source>
</reference>
<dbReference type="PANTHER" id="PTHR23003">
    <property type="entry name" value="RNA RECOGNITION MOTIF RRM DOMAIN CONTAINING PROTEIN"/>
    <property type="match status" value="1"/>
</dbReference>
<dbReference type="InterPro" id="IPR012677">
    <property type="entry name" value="Nucleotide-bd_a/b_plait_sf"/>
</dbReference>
<evidence type="ECO:0000256" key="3">
    <source>
        <dbReference type="SAM" id="MobiDB-lite"/>
    </source>
</evidence>
<evidence type="ECO:0000256" key="1">
    <source>
        <dbReference type="ARBA" id="ARBA00022884"/>
    </source>
</evidence>
<dbReference type="InterPro" id="IPR050374">
    <property type="entry name" value="RRT5_SRSF_SR"/>
</dbReference>
<feature type="domain" description="RRM" evidence="4">
    <location>
        <begin position="68"/>
        <end position="146"/>
    </location>
</feature>
<evidence type="ECO:0000313" key="7">
    <source>
        <dbReference type="Proteomes" id="UP000790347"/>
    </source>
</evidence>
<dbReference type="GO" id="GO:0005737">
    <property type="term" value="C:cytoplasm"/>
    <property type="evidence" value="ECO:0007669"/>
    <property type="project" value="TreeGrafter"/>
</dbReference>
<dbReference type="Gene3D" id="3.30.70.330">
    <property type="match status" value="3"/>
</dbReference>
<feature type="compositionally biased region" description="Polar residues" evidence="3">
    <location>
        <begin position="464"/>
        <end position="485"/>
    </location>
</feature>
<keyword evidence="7" id="KW-1185">Reference proteome</keyword>
<feature type="domain" description="RRM" evidence="4">
    <location>
        <begin position="211"/>
        <end position="288"/>
    </location>
</feature>
<reference evidence="5" key="3">
    <citation type="journal article" date="2021" name="World Allergy Organ. J.">
        <title>Chromosome-level assembly of Dermatophagoides farinae genome and transcriptome reveals two novel allergens Der f 37 and Der f 39.</title>
        <authorList>
            <person name="Chen J."/>
            <person name="Cai Z."/>
            <person name="Fan D."/>
            <person name="Hu J."/>
            <person name="Hou Y."/>
            <person name="He Y."/>
            <person name="Zhang Z."/>
            <person name="Zhao Z."/>
            <person name="Gao P."/>
            <person name="Hu W."/>
            <person name="Sun J."/>
            <person name="Li J."/>
            <person name="Ji K."/>
        </authorList>
    </citation>
    <scope>NUCLEOTIDE SEQUENCE</scope>
    <source>
        <strain evidence="5">JKM2019</strain>
    </source>
</reference>
<dbReference type="Proteomes" id="UP000828236">
    <property type="component" value="Unassembled WGS sequence"/>
</dbReference>
<dbReference type="AlphaFoldDB" id="A0A922I8C8"/>
<feature type="compositionally biased region" description="Low complexity" evidence="3">
    <location>
        <begin position="439"/>
        <end position="455"/>
    </location>
</feature>
<dbReference type="GO" id="GO:0003729">
    <property type="term" value="F:mRNA binding"/>
    <property type="evidence" value="ECO:0007669"/>
    <property type="project" value="TreeGrafter"/>
</dbReference>
<gene>
    <name evidence="6" type="ORF">DERF_000289</name>
    <name evidence="5" type="ORF">HUG17_8125</name>
</gene>
<proteinExistence type="predicted"/>
<dbReference type="PANTHER" id="PTHR23003:SF3">
    <property type="entry name" value="FI21236P1-RELATED"/>
    <property type="match status" value="1"/>
</dbReference>
<dbReference type="GO" id="GO:0005634">
    <property type="term" value="C:nucleus"/>
    <property type="evidence" value="ECO:0007669"/>
    <property type="project" value="TreeGrafter"/>
</dbReference>
<dbReference type="Proteomes" id="UP000790347">
    <property type="component" value="Unassembled WGS sequence"/>
</dbReference>
<sequence length="571" mass="62814">MESNENGEKKIEQNTSNNDLPKSSSNDSGRSKDSGRSSSGGRRDRNRSRRRSRSPIRSREDRSNKIHRRVYVANIPFDVKWGELKDLFRDKVGNVRFCQLFENEEGKPRGCGLVEFEDSASAKKAIDVLNRFDYKGRELVVKEDLDIDRDRFGRLILSSGREDRERDRDRRRDRYDDRYSNGSDSGSTPYHTYGLSPQFLNSLGIKGPLTNRVFVANLDYKVSERKLEDIFGLAGKVTKVRLYCDHEGKSKGFGVVEFEHPVEAVQAISMFNNQKLYDRILSVRLDKFDNEDPFGKDGLPAKLPRGLESIGKGLGIDGQPLNIAKSISSPAPSMQGQSLPVPSPITPQASNVTPQAATAAINVLSNLAGHLPSLTQSLAQFSNNPSGTIAPQPAASTGYPSSTNDIPGSGNTVPGASATGYGHSGYTSVVPHGNGTAQPAAPYPTTSPMMPPSSYGTAPPPTSSVPYSANAGTPNAPISSYSTYDQRGDYRDDKYRTSGIDTIFVRNLPPNFSWQNLRDRFNEVGEVRFAEIKGHGTALVRFGSDRDAQRAVDLMNGIRIENRAIEVSLYY</sequence>
<evidence type="ECO:0000259" key="4">
    <source>
        <dbReference type="PROSITE" id="PS50102"/>
    </source>
</evidence>
<reference evidence="5" key="2">
    <citation type="submission" date="2020-06" db="EMBL/GenBank/DDBJ databases">
        <authorList>
            <person name="Ji K."/>
            <person name="Li J."/>
        </authorList>
    </citation>
    <scope>NUCLEOTIDE SEQUENCE</scope>
    <source>
        <strain evidence="5">JKM2019</strain>
        <tissue evidence="5">Whole body</tissue>
    </source>
</reference>
<feature type="region of interest" description="Disordered" evidence="3">
    <location>
        <begin position="1"/>
        <end position="62"/>
    </location>
</feature>
<dbReference type="InterPro" id="IPR000504">
    <property type="entry name" value="RRM_dom"/>
</dbReference>
<evidence type="ECO:0000313" key="5">
    <source>
        <dbReference type="EMBL" id="KAH7640656.1"/>
    </source>
</evidence>
<evidence type="ECO:0000313" key="6">
    <source>
        <dbReference type="EMBL" id="KAH9526187.1"/>
    </source>
</evidence>
<feature type="region of interest" description="Disordered" evidence="3">
    <location>
        <begin position="383"/>
        <end position="485"/>
    </location>
</feature>
<dbReference type="EMBL" id="SDOV01000005">
    <property type="protein sequence ID" value="KAH7640656.1"/>
    <property type="molecule type" value="Genomic_DNA"/>
</dbReference>
<keyword evidence="1 2" id="KW-0694">RNA-binding</keyword>
<dbReference type="GO" id="GO:1990904">
    <property type="term" value="C:ribonucleoprotein complex"/>
    <property type="evidence" value="ECO:0007669"/>
    <property type="project" value="TreeGrafter"/>
</dbReference>
<accession>A0A922I8C8</accession>
<feature type="compositionally biased region" description="Basic and acidic residues" evidence="3">
    <location>
        <begin position="1"/>
        <end position="12"/>
    </location>
</feature>
<feature type="compositionally biased region" description="Polar residues" evidence="3">
    <location>
        <begin position="13"/>
        <end position="22"/>
    </location>
</feature>
<dbReference type="EMBL" id="ASGP02000001">
    <property type="protein sequence ID" value="KAH9526187.1"/>
    <property type="molecule type" value="Genomic_DNA"/>
</dbReference>
<feature type="compositionally biased region" description="Basic and acidic residues" evidence="3">
    <location>
        <begin position="166"/>
        <end position="179"/>
    </location>
</feature>
<dbReference type="PROSITE" id="PS50102">
    <property type="entry name" value="RRM"/>
    <property type="match status" value="3"/>
</dbReference>
<comment type="caution">
    <text evidence="6">The sequence shown here is derived from an EMBL/GenBank/DDBJ whole genome shotgun (WGS) entry which is preliminary data.</text>
</comment>
<reference evidence="6" key="4">
    <citation type="journal article" date="2022" name="Res Sq">
        <title>Comparative Genomics Reveals Insights into the Divergent Evolution of Astigmatic Mites and Household Pest Adaptations.</title>
        <authorList>
            <person name="Xiong Q."/>
            <person name="Wan A.T.-Y."/>
            <person name="Liu X.-Y."/>
            <person name="Fung C.S.-H."/>
            <person name="Xiao X."/>
            <person name="Malainual N."/>
            <person name="Hou J."/>
            <person name="Wang L."/>
            <person name="Wang M."/>
            <person name="Yang K."/>
            <person name="Cui Y."/>
            <person name="Leung E."/>
            <person name="Nong W."/>
            <person name="Shin S.-K."/>
            <person name="Au S."/>
            <person name="Jeong K.Y."/>
            <person name="Chew F.T."/>
            <person name="Hui J."/>
            <person name="Leung T.F."/>
            <person name="Tungtrongchitr A."/>
            <person name="Zhong N."/>
            <person name="Liu Z."/>
            <person name="Tsui S."/>
        </authorList>
    </citation>
    <scope>NUCLEOTIDE SEQUENCE</scope>
    <source>
        <strain evidence="6">Derf</strain>
        <tissue evidence="6">Whole organism</tissue>
    </source>
</reference>
<feature type="compositionally biased region" description="Basic residues" evidence="3">
    <location>
        <begin position="44"/>
        <end position="56"/>
    </location>
</feature>
<dbReference type="SMART" id="SM00360">
    <property type="entry name" value="RRM"/>
    <property type="match status" value="3"/>
</dbReference>
<feature type="region of interest" description="Disordered" evidence="3">
    <location>
        <begin position="166"/>
        <end position="190"/>
    </location>
</feature>
<name>A0A922I8C8_DERFA</name>